<dbReference type="Gene3D" id="3.40.50.2300">
    <property type="match status" value="1"/>
</dbReference>
<feature type="domain" description="Response regulatory" evidence="2">
    <location>
        <begin position="5"/>
        <end position="122"/>
    </location>
</feature>
<dbReference type="OrthoDB" id="192836at2"/>
<gene>
    <name evidence="3" type="ORF">BM613_11275</name>
</gene>
<evidence type="ECO:0000313" key="3">
    <source>
        <dbReference type="EMBL" id="PWI56897.1"/>
    </source>
</evidence>
<dbReference type="EMBL" id="MPDK01000023">
    <property type="protein sequence ID" value="PWI56897.1"/>
    <property type="molecule type" value="Genomic_DNA"/>
</dbReference>
<dbReference type="RefSeq" id="WP_109431309.1">
    <property type="nucleotide sequence ID" value="NZ_MPDK01000023.1"/>
</dbReference>
<dbReference type="Proteomes" id="UP000245380">
    <property type="component" value="Unassembled WGS sequence"/>
</dbReference>
<dbReference type="InterPro" id="IPR001789">
    <property type="entry name" value="Sig_transdc_resp-reg_receiver"/>
</dbReference>
<evidence type="ECO:0000313" key="4">
    <source>
        <dbReference type="Proteomes" id="UP000245380"/>
    </source>
</evidence>
<keyword evidence="4" id="KW-1185">Reference proteome</keyword>
<organism evidence="3 4">
    <name type="scientific">Sulfoacidibacillus thermotolerans</name>
    <name type="common">Acidibacillus sulfuroxidans</name>
    <dbReference type="NCBI Taxonomy" id="1765684"/>
    <lineage>
        <taxon>Bacteria</taxon>
        <taxon>Bacillati</taxon>
        <taxon>Bacillota</taxon>
        <taxon>Bacilli</taxon>
        <taxon>Bacillales</taxon>
        <taxon>Alicyclobacillaceae</taxon>
        <taxon>Sulfoacidibacillus</taxon>
    </lineage>
</organism>
<dbReference type="PROSITE" id="PS50110">
    <property type="entry name" value="RESPONSE_REGULATORY"/>
    <property type="match status" value="1"/>
</dbReference>
<sequence length="143" mass="15730">MAAIRVAIIAKHPLVRRGMRDLINDQPNMRTVSVGETVEDAILIAELEYPDVVIIDGGTLRGKVAAAYVKYVKSRLPGIRVYFLGTQSDKSCLAALESAQIDGYSDFLAPFSDLLQLIRARVDASSPLENFSDRPMDLLHDVV</sequence>
<comment type="caution">
    <text evidence="3">The sequence shown here is derived from an EMBL/GenBank/DDBJ whole genome shotgun (WGS) entry which is preliminary data.</text>
</comment>
<dbReference type="AlphaFoldDB" id="A0A2U3D6J1"/>
<keyword evidence="1" id="KW-0597">Phosphoprotein</keyword>
<reference evidence="3 4" key="1">
    <citation type="submission" date="2016-11" db="EMBL/GenBank/DDBJ databases">
        <title>Comparative genomics of Acidibacillus ferroxidans species.</title>
        <authorList>
            <person name="Oliveira G."/>
            <person name="Nunes G."/>
            <person name="Oliveira R."/>
            <person name="Araujo F."/>
            <person name="Salim A."/>
            <person name="Scholte L."/>
            <person name="Morais D."/>
            <person name="Nancucheo I."/>
            <person name="Johnson D.B."/>
            <person name="Grail B."/>
            <person name="Bittencourt J."/>
            <person name="Valadares R."/>
        </authorList>
    </citation>
    <scope>NUCLEOTIDE SEQUENCE [LARGE SCALE GENOMIC DNA]</scope>
    <source>
        <strain evidence="3 4">Y002</strain>
    </source>
</reference>
<dbReference type="SUPFAM" id="SSF52172">
    <property type="entry name" value="CheY-like"/>
    <property type="match status" value="1"/>
</dbReference>
<evidence type="ECO:0000259" key="2">
    <source>
        <dbReference type="PROSITE" id="PS50110"/>
    </source>
</evidence>
<name>A0A2U3D6J1_SULT2</name>
<dbReference type="InterPro" id="IPR011006">
    <property type="entry name" value="CheY-like_superfamily"/>
</dbReference>
<evidence type="ECO:0000256" key="1">
    <source>
        <dbReference type="PROSITE-ProRule" id="PRU00169"/>
    </source>
</evidence>
<feature type="modified residue" description="4-aspartylphosphate" evidence="1">
    <location>
        <position position="56"/>
    </location>
</feature>
<proteinExistence type="predicted"/>
<protein>
    <recommendedName>
        <fullName evidence="2">Response regulatory domain-containing protein</fullName>
    </recommendedName>
</protein>
<dbReference type="GO" id="GO:0000160">
    <property type="term" value="P:phosphorelay signal transduction system"/>
    <property type="evidence" value="ECO:0007669"/>
    <property type="project" value="InterPro"/>
</dbReference>
<accession>A0A2U3D6J1</accession>